<name>A0A6C0B916_9ZZZZ</name>
<dbReference type="EMBL" id="MN739102">
    <property type="protein sequence ID" value="QHS88735.1"/>
    <property type="molecule type" value="Genomic_DNA"/>
</dbReference>
<accession>A0A6C0B916</accession>
<dbReference type="Pfam" id="PF08795">
    <property type="entry name" value="DUF1796"/>
    <property type="match status" value="1"/>
</dbReference>
<organism evidence="1">
    <name type="scientific">viral metagenome</name>
    <dbReference type="NCBI Taxonomy" id="1070528"/>
    <lineage>
        <taxon>unclassified sequences</taxon>
        <taxon>metagenomes</taxon>
        <taxon>organismal metagenomes</taxon>
    </lineage>
</organism>
<dbReference type="InterPro" id="IPR014903">
    <property type="entry name" value="DUF1796"/>
</dbReference>
<evidence type="ECO:0008006" key="2">
    <source>
        <dbReference type="Google" id="ProtNLM"/>
    </source>
</evidence>
<dbReference type="AlphaFoldDB" id="A0A6C0B916"/>
<sequence>MKTIGISLGNVCESAVYGVQKGLRKTEAQGYNICPFDLMVSNYNGIIECINDDFRYFCDPNCLKLQSHGLTNTKYNFGFNHETPGHANLYLHEKWPEGSNHFINNNYRHFIERYNKRIKSFRKYLLDPNNFIIFIIQFVNEPHPEKNLQRLRNSLVTKYPKLKYDIRIIS</sequence>
<proteinExistence type="predicted"/>
<reference evidence="1" key="1">
    <citation type="journal article" date="2020" name="Nature">
        <title>Giant virus diversity and host interactions through global metagenomics.</title>
        <authorList>
            <person name="Schulz F."/>
            <person name="Roux S."/>
            <person name="Paez-Espino D."/>
            <person name="Jungbluth S."/>
            <person name="Walsh D.A."/>
            <person name="Denef V.J."/>
            <person name="McMahon K.D."/>
            <person name="Konstantinidis K.T."/>
            <person name="Eloe-Fadrosh E.A."/>
            <person name="Kyrpides N.C."/>
            <person name="Woyke T."/>
        </authorList>
    </citation>
    <scope>NUCLEOTIDE SEQUENCE</scope>
    <source>
        <strain evidence="1">GVMAG-M-3300010158-59</strain>
    </source>
</reference>
<evidence type="ECO:0000313" key="1">
    <source>
        <dbReference type="EMBL" id="QHS88735.1"/>
    </source>
</evidence>
<protein>
    <recommendedName>
        <fullName evidence="2">Papain-like cysteine peptidase</fullName>
    </recommendedName>
</protein>